<name>A0A1Y1L602_PHOPY</name>
<dbReference type="Gene3D" id="1.10.238.20">
    <property type="entry name" value="Pheromone/general odorant binding protein domain"/>
    <property type="match status" value="1"/>
</dbReference>
<dbReference type="InterPro" id="IPR006170">
    <property type="entry name" value="PBP/GOBP"/>
</dbReference>
<dbReference type="SMART" id="SM00708">
    <property type="entry name" value="PhBP"/>
    <property type="match status" value="1"/>
</dbReference>
<feature type="chain" id="PRO_5036312533" evidence="1">
    <location>
        <begin position="18"/>
        <end position="136"/>
    </location>
</feature>
<dbReference type="CDD" id="cd23992">
    <property type="entry name" value="PBP_GOBP"/>
    <property type="match status" value="1"/>
</dbReference>
<keyword evidence="1" id="KW-0732">Signal</keyword>
<feature type="signal peptide" evidence="1">
    <location>
        <begin position="1"/>
        <end position="17"/>
    </location>
</feature>
<reference evidence="3" key="3">
    <citation type="submission" date="2019-08" db="EMBL/GenBank/DDBJ databases">
        <authorList>
            <consortium name="Photinus pyralis genome working group"/>
            <person name="Fallon T.R."/>
            <person name="Sander Lower S.E."/>
            <person name="Weng J.-K."/>
        </authorList>
    </citation>
    <scope>NUCLEOTIDE SEQUENCE</scope>
    <source>
        <strain evidence="3">1611_PpyrPB1</strain>
        <tissue evidence="3">Whole body</tissue>
    </source>
</reference>
<protein>
    <submittedName>
        <fullName evidence="2">Uncharacterized protein</fullName>
    </submittedName>
</protein>
<dbReference type="SUPFAM" id="SSF47565">
    <property type="entry name" value="Insect pheromone/odorant-binding proteins"/>
    <property type="match status" value="1"/>
</dbReference>
<accession>A0A1Y1L602</accession>
<dbReference type="GO" id="GO:0005549">
    <property type="term" value="F:odorant binding"/>
    <property type="evidence" value="ECO:0007669"/>
    <property type="project" value="InterPro"/>
</dbReference>
<evidence type="ECO:0000256" key="1">
    <source>
        <dbReference type="SAM" id="SignalP"/>
    </source>
</evidence>
<dbReference type="InterPro" id="IPR036728">
    <property type="entry name" value="PBP_GOBP_sf"/>
</dbReference>
<evidence type="ECO:0000313" key="4">
    <source>
        <dbReference type="Proteomes" id="UP000327044"/>
    </source>
</evidence>
<evidence type="ECO:0000313" key="2">
    <source>
        <dbReference type="EMBL" id="JAV69004.1"/>
    </source>
</evidence>
<reference evidence="2" key="1">
    <citation type="journal article" date="2016" name="Sci. Rep.">
        <title>Molecular characterization of firefly nuptial gifts: a multi-omics approach sheds light on postcopulatory sexual selection.</title>
        <authorList>
            <person name="Al-Wathiqui N."/>
            <person name="Fallon T.R."/>
            <person name="South A."/>
            <person name="Weng J.K."/>
            <person name="Lewis S.M."/>
        </authorList>
    </citation>
    <scope>NUCLEOTIDE SEQUENCE</scope>
</reference>
<gene>
    <name evidence="3" type="ORF">PPYR_11037</name>
</gene>
<keyword evidence="4" id="KW-1185">Reference proteome</keyword>
<dbReference type="EMBL" id="VVIM01000007">
    <property type="protein sequence ID" value="KAB0796976.1"/>
    <property type="molecule type" value="Genomic_DNA"/>
</dbReference>
<dbReference type="Pfam" id="PF01395">
    <property type="entry name" value="PBP_GOBP"/>
    <property type="match status" value="1"/>
</dbReference>
<dbReference type="OrthoDB" id="6897701at2759"/>
<evidence type="ECO:0000313" key="3">
    <source>
        <dbReference type="EMBL" id="KAB0796976.1"/>
    </source>
</evidence>
<proteinExistence type="predicted"/>
<dbReference type="EMBL" id="GEZM01063714">
    <property type="protein sequence ID" value="JAV69004.1"/>
    <property type="molecule type" value="Transcribed_RNA"/>
</dbReference>
<dbReference type="InParanoid" id="A0A1Y1L602"/>
<organism evidence="2">
    <name type="scientific">Photinus pyralis</name>
    <name type="common">Common eastern firefly</name>
    <name type="synonym">Lampyris pyralis</name>
    <dbReference type="NCBI Taxonomy" id="7054"/>
    <lineage>
        <taxon>Eukaryota</taxon>
        <taxon>Metazoa</taxon>
        <taxon>Ecdysozoa</taxon>
        <taxon>Arthropoda</taxon>
        <taxon>Hexapoda</taxon>
        <taxon>Insecta</taxon>
        <taxon>Pterygota</taxon>
        <taxon>Neoptera</taxon>
        <taxon>Endopterygota</taxon>
        <taxon>Coleoptera</taxon>
        <taxon>Polyphaga</taxon>
        <taxon>Elateriformia</taxon>
        <taxon>Elateroidea</taxon>
        <taxon>Lampyridae</taxon>
        <taxon>Lampyrinae</taxon>
        <taxon>Photinus</taxon>
    </lineage>
</organism>
<dbReference type="Proteomes" id="UP000327044">
    <property type="component" value="Unassembled WGS sequence"/>
</dbReference>
<dbReference type="AlphaFoldDB" id="A0A1Y1L602"/>
<reference evidence="3 4" key="2">
    <citation type="journal article" date="2018" name="Elife">
        <title>Firefly genomes illuminate parallel origins of bioluminescence in beetles.</title>
        <authorList>
            <person name="Fallon T.R."/>
            <person name="Lower S.E."/>
            <person name="Chang C.H."/>
            <person name="Bessho-Uehara M."/>
            <person name="Martin G.J."/>
            <person name="Bewick A.J."/>
            <person name="Behringer M."/>
            <person name="Debat H.J."/>
            <person name="Wong I."/>
            <person name="Day J.C."/>
            <person name="Suvorov A."/>
            <person name="Silva C.J."/>
            <person name="Stanger-Hall K.F."/>
            <person name="Hall D.W."/>
            <person name="Schmitz R.J."/>
            <person name="Nelson D.R."/>
            <person name="Lewis S.M."/>
            <person name="Shigenobu S."/>
            <person name="Bybee S.M."/>
            <person name="Larracuente A.M."/>
            <person name="Oba Y."/>
            <person name="Weng J.K."/>
        </authorList>
    </citation>
    <scope>NUCLEOTIDE SEQUENCE [LARGE SCALE GENOMIC DNA]</scope>
    <source>
        <strain evidence="3">1611_PpyrPB1</strain>
        <tissue evidence="3">Whole body</tissue>
    </source>
</reference>
<sequence length="136" mass="15384">MKLIITLVCVFVPLVSSINIEKVPKLLQESWNLITKPYEAKCVAETGVNQVYADRIFLYSEYPDDDALKCYMLCVCKELGIFNVSTGEWIVDAFLRVAGMTPEIYAVCNDETKAITNLCQKTFDLSKCFASHVREP</sequence>